<reference evidence="8" key="1">
    <citation type="journal article" date="2019" name="Int. J. Syst. Evol. Microbiol.">
        <title>The Global Catalogue of Microorganisms (GCM) 10K type strain sequencing project: providing services to taxonomists for standard genome sequencing and annotation.</title>
        <authorList>
            <consortium name="The Broad Institute Genomics Platform"/>
            <consortium name="The Broad Institute Genome Sequencing Center for Infectious Disease"/>
            <person name="Wu L."/>
            <person name="Ma J."/>
        </authorList>
    </citation>
    <scope>NUCLEOTIDE SEQUENCE [LARGE SCALE GENOMIC DNA]</scope>
    <source>
        <strain evidence="8">CCUG 46385</strain>
    </source>
</reference>
<dbReference type="PROSITE" id="PS01230">
    <property type="entry name" value="TRMA_1"/>
    <property type="match status" value="1"/>
</dbReference>
<dbReference type="EMBL" id="JBHSHL010000020">
    <property type="protein sequence ID" value="MFC4804574.1"/>
    <property type="molecule type" value="Genomic_DNA"/>
</dbReference>
<dbReference type="InterPro" id="IPR002792">
    <property type="entry name" value="TRAM_dom"/>
</dbReference>
<dbReference type="Proteomes" id="UP001595916">
    <property type="component" value="Unassembled WGS sequence"/>
</dbReference>
<evidence type="ECO:0000313" key="7">
    <source>
        <dbReference type="EMBL" id="MFC4804574.1"/>
    </source>
</evidence>
<dbReference type="PANTHER" id="PTHR11061">
    <property type="entry name" value="RNA M5U METHYLTRANSFERASE"/>
    <property type="match status" value="1"/>
</dbReference>
<keyword evidence="8" id="KW-1185">Reference proteome</keyword>
<organism evidence="7 8">
    <name type="scientific">Filifactor villosus</name>
    <dbReference type="NCBI Taxonomy" id="29374"/>
    <lineage>
        <taxon>Bacteria</taxon>
        <taxon>Bacillati</taxon>
        <taxon>Bacillota</taxon>
        <taxon>Clostridia</taxon>
        <taxon>Peptostreptococcales</taxon>
        <taxon>Filifactoraceae</taxon>
        <taxon>Filifactor</taxon>
    </lineage>
</organism>
<dbReference type="InterPro" id="IPR010280">
    <property type="entry name" value="U5_MeTrfase_fam"/>
</dbReference>
<dbReference type="EC" id="2.1.1.190" evidence="7"/>
<dbReference type="GO" id="GO:0008168">
    <property type="term" value="F:methyltransferase activity"/>
    <property type="evidence" value="ECO:0007669"/>
    <property type="project" value="UniProtKB-KW"/>
</dbReference>
<dbReference type="InterPro" id="IPR030390">
    <property type="entry name" value="MeTrfase_TrmA_AS"/>
</dbReference>
<dbReference type="NCBIfam" id="TIGR00479">
    <property type="entry name" value="rumA"/>
    <property type="match status" value="1"/>
</dbReference>
<dbReference type="InterPro" id="IPR029063">
    <property type="entry name" value="SAM-dependent_MTases_sf"/>
</dbReference>
<feature type="active site" evidence="5">
    <location>
        <position position="428"/>
    </location>
</feature>
<evidence type="ECO:0000259" key="6">
    <source>
        <dbReference type="PROSITE" id="PS50926"/>
    </source>
</evidence>
<keyword evidence="1 4" id="KW-0489">Methyltransferase</keyword>
<dbReference type="Gene3D" id="3.40.50.150">
    <property type="entry name" value="Vaccinia Virus protein VP39"/>
    <property type="match status" value="1"/>
</dbReference>
<evidence type="ECO:0000256" key="5">
    <source>
        <dbReference type="PROSITE-ProRule" id="PRU10015"/>
    </source>
</evidence>
<protein>
    <submittedName>
        <fullName evidence="7">23S rRNA (Uracil(1939)-C(5))-methyltransferase RlmD</fullName>
        <ecNumber evidence="7">2.1.1.190</ecNumber>
    </submittedName>
</protein>
<sequence length="472" mass="53065">MEMNIRSIPITDRGGRVTTLEIQIGKTYKIQIEDMGHKGEAIGRIDTLTVFVEGGLKGDLVEAEILTFKKNYATAKIVKLLKPSEIRVPSPCKVSSFCGGCQIMEMSYVAQLEMKRSIVREHMRRIGEITDIEVLDVLGMEYPFEYRNKGQYPIACQDGRIVTGFYKVRSHEIVPVKRCLLHREVSDIAVNTVRKVCETYGVPIYDEVSHTGNLRRIVVKVGFYTNEVMVVLVTKEKKLPYADRILEALKEKVSGLKTVVQNIQSKTSNTTMGRENKILYGEGVIRDRLLGLEFEISPLSFYQVNPLQTQVLYSQAIERADLSGRETVFDLYCGIGTISLAMAKHCRKVYGVEVVESAVEDARKNASGNKVENAEFICGKSEEVLPRLYKEGIRADVVVLDPPRKGCEEIVLQTIAKMEVPKIVYVSCNSATLARDMAILQKLGYKAKEVQPVDMFAHSMHVESIALLQRVK</sequence>
<dbReference type="Pfam" id="PF05958">
    <property type="entry name" value="tRNA_U5-meth_tr"/>
    <property type="match status" value="1"/>
</dbReference>
<dbReference type="GO" id="GO:0032259">
    <property type="term" value="P:methylation"/>
    <property type="evidence" value="ECO:0007669"/>
    <property type="project" value="UniProtKB-KW"/>
</dbReference>
<evidence type="ECO:0000256" key="4">
    <source>
        <dbReference type="PROSITE-ProRule" id="PRU01024"/>
    </source>
</evidence>
<dbReference type="Pfam" id="PF01938">
    <property type="entry name" value="TRAM"/>
    <property type="match status" value="1"/>
</dbReference>
<dbReference type="SUPFAM" id="SSF53335">
    <property type="entry name" value="S-adenosyl-L-methionine-dependent methyltransferases"/>
    <property type="match status" value="1"/>
</dbReference>
<dbReference type="SUPFAM" id="SSF50249">
    <property type="entry name" value="Nucleic acid-binding proteins"/>
    <property type="match status" value="1"/>
</dbReference>
<feature type="binding site" evidence="4">
    <location>
        <position position="332"/>
    </location>
    <ligand>
        <name>S-adenosyl-L-methionine</name>
        <dbReference type="ChEBI" id="CHEBI:59789"/>
    </ligand>
</feature>
<feature type="binding site" evidence="4">
    <location>
        <position position="303"/>
    </location>
    <ligand>
        <name>S-adenosyl-L-methionine</name>
        <dbReference type="ChEBI" id="CHEBI:59789"/>
    </ligand>
</feature>
<evidence type="ECO:0000256" key="3">
    <source>
        <dbReference type="ARBA" id="ARBA00022691"/>
    </source>
</evidence>
<feature type="binding site" evidence="4">
    <location>
        <position position="401"/>
    </location>
    <ligand>
        <name>S-adenosyl-L-methionine</name>
        <dbReference type="ChEBI" id="CHEBI:59789"/>
    </ligand>
</feature>
<dbReference type="RefSeq" id="WP_379788085.1">
    <property type="nucleotide sequence ID" value="NZ_JBHSHL010000020.1"/>
</dbReference>
<gene>
    <name evidence="7" type="primary">rlmD</name>
    <name evidence="7" type="ORF">ACFO4R_05705</name>
</gene>
<feature type="active site" description="Nucleophile" evidence="4">
    <location>
        <position position="428"/>
    </location>
</feature>
<keyword evidence="3 4" id="KW-0949">S-adenosyl-L-methionine</keyword>
<comment type="caution">
    <text evidence="7">The sequence shown here is derived from an EMBL/GenBank/DDBJ whole genome shotgun (WGS) entry which is preliminary data.</text>
</comment>
<evidence type="ECO:0000256" key="2">
    <source>
        <dbReference type="ARBA" id="ARBA00022679"/>
    </source>
</evidence>
<feature type="domain" description="TRAM" evidence="6">
    <location>
        <begin position="21"/>
        <end position="79"/>
    </location>
</feature>
<dbReference type="PANTHER" id="PTHR11061:SF30">
    <property type="entry name" value="TRNA (URACIL(54)-C(5))-METHYLTRANSFERASE"/>
    <property type="match status" value="1"/>
</dbReference>
<evidence type="ECO:0000256" key="1">
    <source>
        <dbReference type="ARBA" id="ARBA00022603"/>
    </source>
</evidence>
<proteinExistence type="inferred from homology"/>
<dbReference type="PROSITE" id="PS50926">
    <property type="entry name" value="TRAM"/>
    <property type="match status" value="1"/>
</dbReference>
<accession>A0ABV9QK59</accession>
<keyword evidence="2 4" id="KW-0808">Transferase</keyword>
<comment type="similarity">
    <text evidence="4">Belongs to the class I-like SAM-binding methyltransferase superfamily. RNA M5U methyltransferase family.</text>
</comment>
<dbReference type="PROSITE" id="PS51687">
    <property type="entry name" value="SAM_MT_RNA_M5U"/>
    <property type="match status" value="1"/>
</dbReference>
<name>A0ABV9QK59_9FIRM</name>
<evidence type="ECO:0000313" key="8">
    <source>
        <dbReference type="Proteomes" id="UP001595916"/>
    </source>
</evidence>
<dbReference type="CDD" id="cd02440">
    <property type="entry name" value="AdoMet_MTases"/>
    <property type="match status" value="1"/>
</dbReference>
<dbReference type="InterPro" id="IPR012340">
    <property type="entry name" value="NA-bd_OB-fold"/>
</dbReference>
<dbReference type="Gene3D" id="2.40.50.1070">
    <property type="match status" value="1"/>
</dbReference>
<dbReference type="Gene3D" id="2.40.50.140">
    <property type="entry name" value="Nucleic acid-binding proteins"/>
    <property type="match status" value="1"/>
</dbReference>
<feature type="binding site" evidence="4">
    <location>
        <position position="353"/>
    </location>
    <ligand>
        <name>S-adenosyl-L-methionine</name>
        <dbReference type="ChEBI" id="CHEBI:59789"/>
    </ligand>
</feature>